<reference evidence="1 2" key="1">
    <citation type="journal article" date="2015" name="Int. J. Syst. Evol. Microbiol.">
        <title>Rhizobium anhuiense sp. nov., isolated from effective nodules of Vicia faba and Pisum sativum.</title>
        <authorList>
            <person name="Zhang Y.J."/>
            <person name="Zheng W.T."/>
            <person name="Everall I."/>
            <person name="Young J.P."/>
            <person name="Zhang X.X."/>
            <person name="Tian C.F."/>
            <person name="Sui X.H."/>
            <person name="Wang E.T."/>
            <person name="Chen W.X."/>
        </authorList>
    </citation>
    <scope>NUCLEOTIDE SEQUENCE [LARGE SCALE GENOMIC DNA]</scope>
    <source>
        <strain evidence="1 2">CCBAU 23252</strain>
    </source>
</reference>
<sequence length="449" mass="48467">MSVSGGYGIMLQVPEQVLQSAVEAFARTQAHLFRVDLSRILHLGDYNIEQTALIATELRLPRVTLHPTGEIELAFTVSCLANVQTRLLALPGGSTPSPTPDLTAGLSGRFVVRAAGVFVQSHDMRHLALDLRALSVTDFQLNLDNSTAVFSPRLLATISALARRAAIKSLASNVGLMPVSWTVGPDIPVLGLPAAVSLDYRIVQSTAGLRALALLLRVQNEPIDPTQVVYALDQPDDTGIFVSLNLMNRVLQSVCSALEGFKIAHAGDIVGDIVTHDARMHVEPGAFVLDNLEVQSSTLEKIEHEVTRTICTAIDPCNLWCEKVVETVIDWVQLDQLANAHGRFRPYVDGGNVRVDASGISVNLSYPVAVLVFLAADALLPLGSLVTATLMILGKLFLDRTVTQMVDAQSFTLAIDQPIPGTGLRAKAKPRAFTWPDGTFAMMTNLRLE</sequence>
<protein>
    <submittedName>
        <fullName evidence="1">Uncharacterized protein</fullName>
    </submittedName>
</protein>
<dbReference type="EMBL" id="RIBW01000001">
    <property type="protein sequence ID" value="RUM04419.1"/>
    <property type="molecule type" value="Genomic_DNA"/>
</dbReference>
<dbReference type="RefSeq" id="WP_127429969.1">
    <property type="nucleotide sequence ID" value="NZ_BMFI01000003.1"/>
</dbReference>
<comment type="caution">
    <text evidence="1">The sequence shown here is derived from an EMBL/GenBank/DDBJ whole genome shotgun (WGS) entry which is preliminary data.</text>
</comment>
<organism evidence="1 2">
    <name type="scientific">Rhizobium anhuiense</name>
    <dbReference type="NCBI Taxonomy" id="1184720"/>
    <lineage>
        <taxon>Bacteria</taxon>
        <taxon>Pseudomonadati</taxon>
        <taxon>Pseudomonadota</taxon>
        <taxon>Alphaproteobacteria</taxon>
        <taxon>Hyphomicrobiales</taxon>
        <taxon>Rhizobiaceae</taxon>
        <taxon>Rhizobium/Agrobacterium group</taxon>
        <taxon>Rhizobium</taxon>
    </lineage>
</organism>
<gene>
    <name evidence="1" type="ORF">EEQ99_02365</name>
</gene>
<evidence type="ECO:0000313" key="2">
    <source>
        <dbReference type="Proteomes" id="UP000273611"/>
    </source>
</evidence>
<dbReference type="AlphaFoldDB" id="A0A432NXN9"/>
<dbReference type="Proteomes" id="UP000273611">
    <property type="component" value="Unassembled WGS sequence"/>
</dbReference>
<proteinExistence type="predicted"/>
<accession>A0A432NXN9</accession>
<evidence type="ECO:0000313" key="1">
    <source>
        <dbReference type="EMBL" id="RUM04419.1"/>
    </source>
</evidence>
<name>A0A432NXN9_9HYPH</name>